<keyword evidence="9" id="KW-1185">Reference proteome</keyword>
<evidence type="ECO:0000256" key="6">
    <source>
        <dbReference type="SAM" id="Coils"/>
    </source>
</evidence>
<evidence type="ECO:0000256" key="3">
    <source>
        <dbReference type="ARBA" id="ARBA00022912"/>
    </source>
</evidence>
<proteinExistence type="inferred from homology"/>
<dbReference type="STRING" id="131310.A0A0N5A1P5"/>
<dbReference type="SUPFAM" id="SSF52799">
    <property type="entry name" value="(Phosphotyrosine protein) phosphatases II"/>
    <property type="match status" value="1"/>
</dbReference>
<evidence type="ECO:0000256" key="1">
    <source>
        <dbReference type="ARBA" id="ARBA00008601"/>
    </source>
</evidence>
<dbReference type="Gene3D" id="3.90.190.10">
    <property type="entry name" value="Protein tyrosine phosphatase superfamily"/>
    <property type="match status" value="1"/>
</dbReference>
<evidence type="ECO:0000259" key="8">
    <source>
        <dbReference type="PROSITE" id="PS50056"/>
    </source>
</evidence>
<dbReference type="AlphaFoldDB" id="A0A0N5A1P5"/>
<dbReference type="Proteomes" id="UP000038045">
    <property type="component" value="Unplaced"/>
</dbReference>
<dbReference type="PROSITE" id="PS50056">
    <property type="entry name" value="TYR_PHOSPHATASE_2"/>
    <property type="match status" value="1"/>
</dbReference>
<dbReference type="InterPro" id="IPR000340">
    <property type="entry name" value="Dual-sp_phosphatase_cat-dom"/>
</dbReference>
<dbReference type="InterPro" id="IPR000387">
    <property type="entry name" value="Tyr_Pase_dom"/>
</dbReference>
<keyword evidence="2" id="KW-0378">Hydrolase</keyword>
<evidence type="ECO:0000256" key="5">
    <source>
        <dbReference type="ARBA" id="ARBA00048336"/>
    </source>
</evidence>
<feature type="domain" description="Tyrosine-protein phosphatase" evidence="7">
    <location>
        <begin position="60"/>
        <end position="204"/>
    </location>
</feature>
<dbReference type="GO" id="GO:0005829">
    <property type="term" value="C:cytosol"/>
    <property type="evidence" value="ECO:0007669"/>
    <property type="project" value="TreeGrafter"/>
</dbReference>
<dbReference type="InterPro" id="IPR029021">
    <property type="entry name" value="Prot-tyrosine_phosphatase-like"/>
</dbReference>
<sequence>MDEEGLINKRNIEVTKITPFMDNITTKASNYSSSFSTSNNINDGVKLLKKYRESLLSTPGMNEIIPNLFIGSLRDSTDINQLARNNIKRIVSLMSYFSKTDHPHHSNIKILKIKIEDKCCEDVLKYVEMINSFIHEGRLKNEGVLIHCFVGVSRSVTIGALYLLSVTTLSYNSVLTLISSKRECASPNLGFKMQLKKFSLGTRDNEYNRLMLENNENEEMKERFEELFNNDKKCTSFLP</sequence>
<dbReference type="PANTHER" id="PTHR45948">
    <property type="entry name" value="DUAL SPECIFICITY PROTEIN PHOSPHATASE DDB_G0269404-RELATED"/>
    <property type="match status" value="1"/>
</dbReference>
<protein>
    <submittedName>
        <fullName evidence="10">Protein-tyrosine-phosphatase</fullName>
    </submittedName>
</protein>
<organism evidence="9 10">
    <name type="scientific">Parastrongyloides trichosuri</name>
    <name type="common">Possum-specific nematode worm</name>
    <dbReference type="NCBI Taxonomy" id="131310"/>
    <lineage>
        <taxon>Eukaryota</taxon>
        <taxon>Metazoa</taxon>
        <taxon>Ecdysozoa</taxon>
        <taxon>Nematoda</taxon>
        <taxon>Chromadorea</taxon>
        <taxon>Rhabditida</taxon>
        <taxon>Tylenchina</taxon>
        <taxon>Panagrolaimomorpha</taxon>
        <taxon>Strongyloidoidea</taxon>
        <taxon>Strongyloididae</taxon>
        <taxon>Parastrongyloides</taxon>
    </lineage>
</organism>
<name>A0A0N5A1P5_PARTI</name>
<dbReference type="PROSITE" id="PS50054">
    <property type="entry name" value="TYR_PHOSPHATASE_DUAL"/>
    <property type="match status" value="1"/>
</dbReference>
<feature type="domain" description="Tyrosine specific protein phosphatases" evidence="8">
    <location>
        <begin position="124"/>
        <end position="182"/>
    </location>
</feature>
<dbReference type="InterPro" id="IPR020422">
    <property type="entry name" value="TYR_PHOSPHATASE_DUAL_dom"/>
</dbReference>
<dbReference type="GO" id="GO:0004722">
    <property type="term" value="F:protein serine/threonine phosphatase activity"/>
    <property type="evidence" value="ECO:0007669"/>
    <property type="project" value="UniProtKB-EC"/>
</dbReference>
<dbReference type="GO" id="GO:0007165">
    <property type="term" value="P:signal transduction"/>
    <property type="evidence" value="ECO:0007669"/>
    <property type="project" value="TreeGrafter"/>
</dbReference>
<evidence type="ECO:0000313" key="9">
    <source>
        <dbReference type="Proteomes" id="UP000038045"/>
    </source>
</evidence>
<comment type="catalytic activity">
    <reaction evidence="5">
        <text>O-phospho-L-threonyl-[protein] + H2O = L-threonyl-[protein] + phosphate</text>
        <dbReference type="Rhea" id="RHEA:47004"/>
        <dbReference type="Rhea" id="RHEA-COMP:11060"/>
        <dbReference type="Rhea" id="RHEA-COMP:11605"/>
        <dbReference type="ChEBI" id="CHEBI:15377"/>
        <dbReference type="ChEBI" id="CHEBI:30013"/>
        <dbReference type="ChEBI" id="CHEBI:43474"/>
        <dbReference type="ChEBI" id="CHEBI:61977"/>
        <dbReference type="EC" id="3.1.3.16"/>
    </reaction>
</comment>
<dbReference type="SMART" id="SM00195">
    <property type="entry name" value="DSPc"/>
    <property type="match status" value="1"/>
</dbReference>
<evidence type="ECO:0000259" key="7">
    <source>
        <dbReference type="PROSITE" id="PS50054"/>
    </source>
</evidence>
<accession>A0A0N5A1P5</accession>
<dbReference type="GO" id="GO:0004725">
    <property type="term" value="F:protein tyrosine phosphatase activity"/>
    <property type="evidence" value="ECO:0007669"/>
    <property type="project" value="TreeGrafter"/>
</dbReference>
<dbReference type="PANTHER" id="PTHR45948:SF2">
    <property type="entry name" value="DUAL SPECIFICITY PROTEIN PHOSPHATASE"/>
    <property type="match status" value="1"/>
</dbReference>
<evidence type="ECO:0000313" key="10">
    <source>
        <dbReference type="WBParaSite" id="PTRK_0001554400.1"/>
    </source>
</evidence>
<dbReference type="Pfam" id="PF00782">
    <property type="entry name" value="DSPc"/>
    <property type="match status" value="1"/>
</dbReference>
<evidence type="ECO:0000256" key="2">
    <source>
        <dbReference type="ARBA" id="ARBA00022801"/>
    </source>
</evidence>
<keyword evidence="6" id="KW-0175">Coiled coil</keyword>
<reference evidence="10" key="1">
    <citation type="submission" date="2017-02" db="UniProtKB">
        <authorList>
            <consortium name="WormBaseParasite"/>
        </authorList>
    </citation>
    <scope>IDENTIFICATION</scope>
</reference>
<comment type="similarity">
    <text evidence="1">Belongs to the protein-tyrosine phosphatase family. Non-receptor class dual specificity subfamily.</text>
</comment>
<keyword evidence="3" id="KW-0904">Protein phosphatase</keyword>
<evidence type="ECO:0000256" key="4">
    <source>
        <dbReference type="ARBA" id="ARBA00047761"/>
    </source>
</evidence>
<dbReference type="WBParaSite" id="PTRK_0001554400.1">
    <property type="protein sequence ID" value="PTRK_0001554400.1"/>
    <property type="gene ID" value="PTRK_0001554400"/>
</dbReference>
<comment type="catalytic activity">
    <reaction evidence="4">
        <text>O-phospho-L-seryl-[protein] + H2O = L-seryl-[protein] + phosphate</text>
        <dbReference type="Rhea" id="RHEA:20629"/>
        <dbReference type="Rhea" id="RHEA-COMP:9863"/>
        <dbReference type="Rhea" id="RHEA-COMP:11604"/>
        <dbReference type="ChEBI" id="CHEBI:15377"/>
        <dbReference type="ChEBI" id="CHEBI:29999"/>
        <dbReference type="ChEBI" id="CHEBI:43474"/>
        <dbReference type="ChEBI" id="CHEBI:83421"/>
        <dbReference type="EC" id="3.1.3.16"/>
    </reaction>
</comment>
<feature type="coiled-coil region" evidence="6">
    <location>
        <begin position="203"/>
        <end position="230"/>
    </location>
</feature>